<evidence type="ECO:0000313" key="10">
    <source>
        <dbReference type="EMBL" id="VVC91172.1"/>
    </source>
</evidence>
<dbReference type="InterPro" id="IPR006693">
    <property type="entry name" value="AB_hydrolase_lipase"/>
</dbReference>
<keyword evidence="11" id="KW-1185">Reference proteome</keyword>
<name>A0A5E4Q106_9NEOP</name>
<keyword evidence="2 7" id="KW-0732">Signal</keyword>
<feature type="signal peptide" evidence="7">
    <location>
        <begin position="1"/>
        <end position="28"/>
    </location>
</feature>
<evidence type="ECO:0000259" key="8">
    <source>
        <dbReference type="Pfam" id="PF00561"/>
    </source>
</evidence>
<comment type="similarity">
    <text evidence="1">Belongs to the AB hydrolase superfamily. Lipase family.</text>
</comment>
<evidence type="ECO:0000313" key="11">
    <source>
        <dbReference type="Proteomes" id="UP000324832"/>
    </source>
</evidence>
<evidence type="ECO:0000256" key="1">
    <source>
        <dbReference type="ARBA" id="ARBA00010701"/>
    </source>
</evidence>
<evidence type="ECO:0000256" key="7">
    <source>
        <dbReference type="SAM" id="SignalP"/>
    </source>
</evidence>
<dbReference type="AlphaFoldDB" id="A0A5E4Q106"/>
<dbReference type="FunFam" id="3.40.50.1820:FF:000057">
    <property type="entry name" value="Lipase"/>
    <property type="match status" value="2"/>
</dbReference>
<evidence type="ECO:0008006" key="12">
    <source>
        <dbReference type="Google" id="ProtNLM"/>
    </source>
</evidence>
<dbReference type="Pfam" id="PF04083">
    <property type="entry name" value="Abhydro_lipase"/>
    <property type="match status" value="1"/>
</dbReference>
<dbReference type="Gene3D" id="3.40.50.1820">
    <property type="entry name" value="alpha/beta hydrolase"/>
    <property type="match status" value="2"/>
</dbReference>
<feature type="domain" description="AB hydrolase-1" evidence="8">
    <location>
        <begin position="469"/>
        <end position="581"/>
    </location>
</feature>
<organism evidence="10 11">
    <name type="scientific">Leptidea sinapis</name>
    <dbReference type="NCBI Taxonomy" id="189913"/>
    <lineage>
        <taxon>Eukaryota</taxon>
        <taxon>Metazoa</taxon>
        <taxon>Ecdysozoa</taxon>
        <taxon>Arthropoda</taxon>
        <taxon>Hexapoda</taxon>
        <taxon>Insecta</taxon>
        <taxon>Pterygota</taxon>
        <taxon>Neoptera</taxon>
        <taxon>Endopterygota</taxon>
        <taxon>Lepidoptera</taxon>
        <taxon>Glossata</taxon>
        <taxon>Ditrysia</taxon>
        <taxon>Papilionoidea</taxon>
        <taxon>Pieridae</taxon>
        <taxon>Dismorphiinae</taxon>
        <taxon>Leptidea</taxon>
    </lineage>
</organism>
<evidence type="ECO:0000256" key="3">
    <source>
        <dbReference type="ARBA" id="ARBA00022801"/>
    </source>
</evidence>
<proteinExistence type="inferred from homology"/>
<evidence type="ECO:0000256" key="2">
    <source>
        <dbReference type="ARBA" id="ARBA00022729"/>
    </source>
</evidence>
<gene>
    <name evidence="10" type="ORF">LSINAPIS_LOCUS3907</name>
</gene>
<feature type="domain" description="Partial AB-hydrolase lipase" evidence="9">
    <location>
        <begin position="43"/>
        <end position="100"/>
    </location>
</feature>
<protein>
    <recommendedName>
        <fullName evidence="12">Partial AB-hydrolase lipase domain-containing protein</fullName>
    </recommendedName>
</protein>
<evidence type="ECO:0000256" key="4">
    <source>
        <dbReference type="ARBA" id="ARBA00022963"/>
    </source>
</evidence>
<dbReference type="InterPro" id="IPR000073">
    <property type="entry name" value="AB_hydrolase_1"/>
</dbReference>
<dbReference type="GO" id="GO:0016042">
    <property type="term" value="P:lipid catabolic process"/>
    <property type="evidence" value="ECO:0007669"/>
    <property type="project" value="UniProtKB-KW"/>
</dbReference>
<dbReference type="SUPFAM" id="SSF53474">
    <property type="entry name" value="alpha/beta-Hydrolases"/>
    <property type="match status" value="2"/>
</dbReference>
<keyword evidence="3" id="KW-0378">Hydrolase</keyword>
<dbReference type="Proteomes" id="UP000324832">
    <property type="component" value="Unassembled WGS sequence"/>
</dbReference>
<keyword evidence="4" id="KW-0442">Lipid degradation</keyword>
<accession>A0A5E4Q106</accession>
<dbReference type="EMBL" id="FZQP02000992">
    <property type="protein sequence ID" value="VVC91172.1"/>
    <property type="molecule type" value="Genomic_DNA"/>
</dbReference>
<evidence type="ECO:0000256" key="5">
    <source>
        <dbReference type="ARBA" id="ARBA00023098"/>
    </source>
</evidence>
<evidence type="ECO:0000256" key="6">
    <source>
        <dbReference type="ARBA" id="ARBA00023180"/>
    </source>
</evidence>
<keyword evidence="6" id="KW-0325">Glycoprotein</keyword>
<dbReference type="InterPro" id="IPR029058">
    <property type="entry name" value="AB_hydrolase_fold"/>
</dbReference>
<reference evidence="10 11" key="1">
    <citation type="submission" date="2017-07" db="EMBL/GenBank/DDBJ databases">
        <authorList>
            <person name="Talla V."/>
            <person name="Backstrom N."/>
        </authorList>
    </citation>
    <scope>NUCLEOTIDE SEQUENCE [LARGE SCALE GENOMIC DNA]</scope>
</reference>
<evidence type="ECO:0000259" key="9">
    <source>
        <dbReference type="Pfam" id="PF04083"/>
    </source>
</evidence>
<keyword evidence="5" id="KW-0443">Lipid metabolism</keyword>
<feature type="chain" id="PRO_5022956186" description="Partial AB-hydrolase lipase domain-containing protein" evidence="7">
    <location>
        <begin position="29"/>
        <end position="789"/>
    </location>
</feature>
<sequence length="789" mass="88657">MGQPAIHISQKNMFVVLPLVFFVACSQALPAEFSSARDKVYDVHETIVKAGFHVESHDIVTKDGYILELIRIPFGRNGNENVRRPPVLMMHGLTASANAYTHLGPEEGLGVANSRRHISLNPDNSRDKLEFFDFTWEEIAIIDVAAMVDYILEKTNEEKLHYVGHSQGGTVFLVLNSLRPEYNDKFISAHLLAGVGYQNYFPDASIRLLARTTDMIYTVARISGNIEVNGPSQNNRMIELAALSQCESSDVDGDICGRFSIEDVFDSVSELEELAAGASLKQFAHYGQNIRDKKFRRYNHGSSSNQAKYGSTTPPEYDLSKITVNMTMHYTVSDNLLHEQDVLAMVDVIPNAVARKIARETFSHTDFIAAPDAKQLVVDYIVERLSSLVIVIIAVLQLRILTISQDKMFRVLLFIVLLAFSQAIPVEVGSASKKLYKYTYDIVTNDGYILELIRIPYGKNGNSSLPKSPVLLMHGLSDSAIAYFQLGPEKSFAYNLADKGFDVWLGNARGVANSRRHISLDPDNEQEKFEFFDITWEDIGVVDMPAMIDFILEKTNQEKLHYIGHSQGGTVFLVLNSMRPEYNDKFISAHLLAGVGYMNNFPNLAIRTLGICIDLIYTVTKSAGKVEILGPNWIKQLEDFAAYNARNGVNGNGNNCSRSNIGHIIDSIFNSKDLLPGAALKQFVHYGQNIRDRKFRRWNYGVFNIFRYGRIAPPEYDLSKITVEMTMHYTVNDELLDEQDVLAMVKDIPKAVARKIPRETFTHADFVIADDSKELVVDFIIEQLLSNNL</sequence>
<dbReference type="Pfam" id="PF00561">
    <property type="entry name" value="Abhydrolase_1"/>
    <property type="match status" value="1"/>
</dbReference>
<dbReference type="GO" id="GO:0016787">
    <property type="term" value="F:hydrolase activity"/>
    <property type="evidence" value="ECO:0007669"/>
    <property type="project" value="UniProtKB-KW"/>
</dbReference>
<dbReference type="PANTHER" id="PTHR11005">
    <property type="entry name" value="LYSOSOMAL ACID LIPASE-RELATED"/>
    <property type="match status" value="1"/>
</dbReference>